<organism evidence="1 2">
    <name type="scientific">Trifolium medium</name>
    <dbReference type="NCBI Taxonomy" id="97028"/>
    <lineage>
        <taxon>Eukaryota</taxon>
        <taxon>Viridiplantae</taxon>
        <taxon>Streptophyta</taxon>
        <taxon>Embryophyta</taxon>
        <taxon>Tracheophyta</taxon>
        <taxon>Spermatophyta</taxon>
        <taxon>Magnoliopsida</taxon>
        <taxon>eudicotyledons</taxon>
        <taxon>Gunneridae</taxon>
        <taxon>Pentapetalae</taxon>
        <taxon>rosids</taxon>
        <taxon>fabids</taxon>
        <taxon>Fabales</taxon>
        <taxon>Fabaceae</taxon>
        <taxon>Papilionoideae</taxon>
        <taxon>50 kb inversion clade</taxon>
        <taxon>NPAAA clade</taxon>
        <taxon>Hologalegina</taxon>
        <taxon>IRL clade</taxon>
        <taxon>Trifolieae</taxon>
        <taxon>Trifolium</taxon>
    </lineage>
</organism>
<evidence type="ECO:0000313" key="1">
    <source>
        <dbReference type="EMBL" id="MCI48122.1"/>
    </source>
</evidence>
<keyword evidence="2" id="KW-1185">Reference proteome</keyword>
<feature type="non-terminal residue" evidence="1">
    <location>
        <position position="1"/>
    </location>
</feature>
<dbReference type="EMBL" id="LXQA010382023">
    <property type="protein sequence ID" value="MCI48122.1"/>
    <property type="molecule type" value="Genomic_DNA"/>
</dbReference>
<proteinExistence type="predicted"/>
<name>A0A392SI30_9FABA</name>
<sequence length="40" mass="4550">LALVIPLRFRLHQVASEQAFSCSFRSLNSHGRSTSHQDRP</sequence>
<protein>
    <submittedName>
        <fullName evidence="1">Uncharacterized protein</fullName>
    </submittedName>
</protein>
<accession>A0A392SI30</accession>
<comment type="caution">
    <text evidence="1">The sequence shown here is derived from an EMBL/GenBank/DDBJ whole genome shotgun (WGS) entry which is preliminary data.</text>
</comment>
<evidence type="ECO:0000313" key="2">
    <source>
        <dbReference type="Proteomes" id="UP000265520"/>
    </source>
</evidence>
<dbReference type="Proteomes" id="UP000265520">
    <property type="component" value="Unassembled WGS sequence"/>
</dbReference>
<reference evidence="1 2" key="1">
    <citation type="journal article" date="2018" name="Front. Plant Sci.">
        <title>Red Clover (Trifolium pratense) and Zigzag Clover (T. medium) - A Picture of Genomic Similarities and Differences.</title>
        <authorList>
            <person name="Dluhosova J."/>
            <person name="Istvanek J."/>
            <person name="Nedelnik J."/>
            <person name="Repkova J."/>
        </authorList>
    </citation>
    <scope>NUCLEOTIDE SEQUENCE [LARGE SCALE GENOMIC DNA]</scope>
    <source>
        <strain evidence="2">cv. 10/8</strain>
        <tissue evidence="1">Leaf</tissue>
    </source>
</reference>
<dbReference type="AlphaFoldDB" id="A0A392SI30"/>